<dbReference type="PANTHER" id="PTHR16230">
    <property type="entry name" value="CAPPUCCINO"/>
    <property type="match status" value="1"/>
</dbReference>
<dbReference type="InParanoid" id="A0A6I8UD51"/>
<dbReference type="GO" id="GO:0031083">
    <property type="term" value="C:BLOC-1 complex"/>
    <property type="evidence" value="ECO:0007669"/>
    <property type="project" value="TreeGrafter"/>
</dbReference>
<accession>A0A6I8UD51</accession>
<sequence>MWVKCVVKIIINKRAIKMTAEINNVSQDYAKIVQSADLDREINPLCTNIDDMLARLDEFETLLSSVRAESNGIMANHVCSILSFSDNFEELRTRIDNLEVFVGAVSANLNEVERSVDVAEQELNVTDYSLKGLLFKPLKAKLTAPDPAAAQTLPRTNLVAGVFQPVSIYSSDEYFGAAATPEEPQVA</sequence>
<name>A0A6I8UD51_DROPS</name>
<dbReference type="InterPro" id="IPR024857">
    <property type="entry name" value="Cappuccino"/>
</dbReference>
<proteinExistence type="predicted"/>
<evidence type="ECO:0000313" key="2">
    <source>
        <dbReference type="RefSeq" id="XP_001353645.3"/>
    </source>
</evidence>
<dbReference type="RefSeq" id="XP_001353645.3">
    <property type="nucleotide sequence ID" value="XM_001353609.3"/>
</dbReference>
<keyword evidence="1" id="KW-1185">Reference proteome</keyword>
<dbReference type="KEGG" id="dpo:4813687"/>
<protein>
    <submittedName>
        <fullName evidence="2">Biogenesis of lysosome-related organelles complex 1 subunit 4</fullName>
    </submittedName>
</protein>
<organism evidence="1 2">
    <name type="scientific">Drosophila pseudoobscura pseudoobscura</name>
    <name type="common">Fruit fly</name>
    <dbReference type="NCBI Taxonomy" id="46245"/>
    <lineage>
        <taxon>Eukaryota</taxon>
        <taxon>Metazoa</taxon>
        <taxon>Ecdysozoa</taxon>
        <taxon>Arthropoda</taxon>
        <taxon>Hexapoda</taxon>
        <taxon>Insecta</taxon>
        <taxon>Pterygota</taxon>
        <taxon>Neoptera</taxon>
        <taxon>Endopterygota</taxon>
        <taxon>Diptera</taxon>
        <taxon>Brachycera</taxon>
        <taxon>Muscomorpha</taxon>
        <taxon>Ephydroidea</taxon>
        <taxon>Drosophilidae</taxon>
        <taxon>Drosophila</taxon>
        <taxon>Sophophora</taxon>
    </lineage>
</organism>
<reference evidence="2" key="1">
    <citation type="submission" date="2025-08" db="UniProtKB">
        <authorList>
            <consortium name="RefSeq"/>
        </authorList>
    </citation>
    <scope>IDENTIFICATION</scope>
    <source>
        <strain evidence="2">MV-25-SWS-2005</strain>
        <tissue evidence="2">Whole body</tissue>
    </source>
</reference>
<gene>
    <name evidence="2" type="primary">Blos4</name>
</gene>
<dbReference type="AlphaFoldDB" id="A0A6I8UD51"/>
<dbReference type="FunCoup" id="A0A6I8UD51">
    <property type="interactions" value="103"/>
</dbReference>
<dbReference type="PANTHER" id="PTHR16230:SF3">
    <property type="entry name" value="BIOGENESIS OF LYSOSOMAL ORGANELLES COMPLEX-1, SUBUNIT 4, CAPPUCCINO"/>
    <property type="match status" value="1"/>
</dbReference>
<dbReference type="Proteomes" id="UP000001819">
    <property type="component" value="Chromosome X"/>
</dbReference>
<evidence type="ECO:0000313" key="1">
    <source>
        <dbReference type="Proteomes" id="UP000001819"/>
    </source>
</evidence>